<feature type="transmembrane region" description="Helical" evidence="5">
    <location>
        <begin position="123"/>
        <end position="144"/>
    </location>
</feature>
<dbReference type="Pfam" id="PF04932">
    <property type="entry name" value="Wzy_C"/>
    <property type="match status" value="1"/>
</dbReference>
<comment type="subcellular location">
    <subcellularLocation>
        <location evidence="1">Membrane</location>
        <topology evidence="1">Multi-pass membrane protein</topology>
    </subcellularLocation>
</comment>
<keyword evidence="7" id="KW-0808">Transferase</keyword>
<keyword evidence="4 5" id="KW-0472">Membrane</keyword>
<feature type="transmembrane region" description="Helical" evidence="5">
    <location>
        <begin position="101"/>
        <end position="118"/>
    </location>
</feature>
<gene>
    <name evidence="7" type="ORF">J2W94_002367</name>
</gene>
<sequence>MAVSGKRFYSQGYLERQRFAASAAGLSLVCATALIFLPKGFAPFGVLLAGVTLLVPDLLTEAWTKTGQVLGSFALLAVLVLGLAILSMQFSGQGWRTIDNYARFLLVPWCGLLAFALAPSRLWLWIGAISGVVLACALAIVEMISGVERAGGGDNPIVFANAVLALLVLVVYCRPQGRQPWMLLLLTSMLILGTIAIVLSGSRGVLPGLGLLVLVAAIGSGGRKARVRIGISLAALLLLLALMCLVPWLTAHMRLENIQTDLQKYSAGQVDSALGARLKFLSLAWHAFLDHPWMGLGIDRFGTLVEQLPECRAQELTVCKLRHAHNDLAQWSATLGIPGLVLIVALYLLPAAHFLRIIRTNRLTVPKGSAWAGLILVAVYVLSGITQSMFAHALTTTLYAVLVGLLLGLALRENPSTPGIAPPEGLSALARHRLPVPQHQQHD</sequence>
<feature type="domain" description="O-antigen ligase-related" evidence="6">
    <location>
        <begin position="189"/>
        <end position="344"/>
    </location>
</feature>
<name>A0ABU1RTZ3_9GAMM</name>
<evidence type="ECO:0000313" key="8">
    <source>
        <dbReference type="Proteomes" id="UP001254759"/>
    </source>
</evidence>
<dbReference type="EMBL" id="JAVDTT010000002">
    <property type="protein sequence ID" value="MDR6842082.1"/>
    <property type="molecule type" value="Genomic_DNA"/>
</dbReference>
<feature type="transmembrane region" description="Helical" evidence="5">
    <location>
        <begin position="205"/>
        <end position="222"/>
    </location>
</feature>
<keyword evidence="2 5" id="KW-0812">Transmembrane</keyword>
<feature type="transmembrane region" description="Helical" evidence="5">
    <location>
        <begin position="156"/>
        <end position="173"/>
    </location>
</feature>
<keyword evidence="3 5" id="KW-1133">Transmembrane helix</keyword>
<evidence type="ECO:0000313" key="7">
    <source>
        <dbReference type="EMBL" id="MDR6842082.1"/>
    </source>
</evidence>
<accession>A0ABU1RTZ3</accession>
<feature type="transmembrane region" description="Helical" evidence="5">
    <location>
        <begin position="20"/>
        <end position="38"/>
    </location>
</feature>
<evidence type="ECO:0000256" key="5">
    <source>
        <dbReference type="SAM" id="Phobius"/>
    </source>
</evidence>
<feature type="transmembrane region" description="Helical" evidence="5">
    <location>
        <begin position="229"/>
        <end position="249"/>
    </location>
</feature>
<comment type="caution">
    <text evidence="7">The sequence shown here is derived from an EMBL/GenBank/DDBJ whole genome shotgun (WGS) entry which is preliminary data.</text>
</comment>
<protein>
    <submittedName>
        <fullName evidence="7">O-antigen ligase</fullName>
        <ecNumber evidence="7">2.4.1.-</ecNumber>
    </submittedName>
</protein>
<reference evidence="7 8" key="1">
    <citation type="submission" date="2023-07" db="EMBL/GenBank/DDBJ databases">
        <title>Sorghum-associated microbial communities from plants grown in Nebraska, USA.</title>
        <authorList>
            <person name="Schachtman D."/>
        </authorList>
    </citation>
    <scope>NUCLEOTIDE SEQUENCE [LARGE SCALE GENOMIC DNA]</scope>
    <source>
        <strain evidence="7 8">BE107</strain>
    </source>
</reference>
<feature type="transmembrane region" description="Helical" evidence="5">
    <location>
        <begin position="70"/>
        <end position="89"/>
    </location>
</feature>
<feature type="transmembrane region" description="Helical" evidence="5">
    <location>
        <begin position="389"/>
        <end position="411"/>
    </location>
</feature>
<dbReference type="InterPro" id="IPR051533">
    <property type="entry name" value="WaaL-like"/>
</dbReference>
<proteinExistence type="predicted"/>
<dbReference type="Proteomes" id="UP001254759">
    <property type="component" value="Unassembled WGS sequence"/>
</dbReference>
<feature type="transmembrane region" description="Helical" evidence="5">
    <location>
        <begin position="364"/>
        <end position="383"/>
    </location>
</feature>
<feature type="transmembrane region" description="Helical" evidence="5">
    <location>
        <begin position="44"/>
        <end position="63"/>
    </location>
</feature>
<evidence type="ECO:0000256" key="3">
    <source>
        <dbReference type="ARBA" id="ARBA00022989"/>
    </source>
</evidence>
<evidence type="ECO:0000256" key="2">
    <source>
        <dbReference type="ARBA" id="ARBA00022692"/>
    </source>
</evidence>
<evidence type="ECO:0000256" key="4">
    <source>
        <dbReference type="ARBA" id="ARBA00023136"/>
    </source>
</evidence>
<keyword evidence="7" id="KW-0436">Ligase</keyword>
<feature type="transmembrane region" description="Helical" evidence="5">
    <location>
        <begin position="331"/>
        <end position="352"/>
    </location>
</feature>
<keyword evidence="8" id="KW-1185">Reference proteome</keyword>
<dbReference type="GO" id="GO:0016757">
    <property type="term" value="F:glycosyltransferase activity"/>
    <property type="evidence" value="ECO:0007669"/>
    <property type="project" value="UniProtKB-KW"/>
</dbReference>
<keyword evidence="7" id="KW-0328">Glycosyltransferase</keyword>
<feature type="transmembrane region" description="Helical" evidence="5">
    <location>
        <begin position="180"/>
        <end position="199"/>
    </location>
</feature>
<evidence type="ECO:0000256" key="1">
    <source>
        <dbReference type="ARBA" id="ARBA00004141"/>
    </source>
</evidence>
<organism evidence="7 8">
    <name type="scientific">Pseudoxanthomonas sacheonensis</name>
    <dbReference type="NCBI Taxonomy" id="443615"/>
    <lineage>
        <taxon>Bacteria</taxon>
        <taxon>Pseudomonadati</taxon>
        <taxon>Pseudomonadota</taxon>
        <taxon>Gammaproteobacteria</taxon>
        <taxon>Lysobacterales</taxon>
        <taxon>Lysobacteraceae</taxon>
        <taxon>Pseudoxanthomonas</taxon>
    </lineage>
</organism>
<dbReference type="InterPro" id="IPR007016">
    <property type="entry name" value="O-antigen_ligase-rel_domated"/>
</dbReference>
<dbReference type="GO" id="GO:0016874">
    <property type="term" value="F:ligase activity"/>
    <property type="evidence" value="ECO:0007669"/>
    <property type="project" value="UniProtKB-KW"/>
</dbReference>
<dbReference type="RefSeq" id="WP_310093489.1">
    <property type="nucleotide sequence ID" value="NZ_JAVDTT010000002.1"/>
</dbReference>
<dbReference type="PANTHER" id="PTHR37422:SF23">
    <property type="entry name" value="TEICHURONIC ACID BIOSYNTHESIS PROTEIN TUAE"/>
    <property type="match status" value="1"/>
</dbReference>
<dbReference type="EC" id="2.4.1.-" evidence="7"/>
<evidence type="ECO:0000259" key="6">
    <source>
        <dbReference type="Pfam" id="PF04932"/>
    </source>
</evidence>
<dbReference type="PANTHER" id="PTHR37422">
    <property type="entry name" value="TEICHURONIC ACID BIOSYNTHESIS PROTEIN TUAE"/>
    <property type="match status" value="1"/>
</dbReference>